<dbReference type="Proteomes" id="UP000192582">
    <property type="component" value="Unassembled WGS sequence"/>
</dbReference>
<dbReference type="InterPro" id="IPR011545">
    <property type="entry name" value="DEAD/DEAH_box_helicase_dom"/>
</dbReference>
<dbReference type="SMART" id="SM00487">
    <property type="entry name" value="DEXDc"/>
    <property type="match status" value="1"/>
</dbReference>
<dbReference type="FunFam" id="3.40.50.300:FF:001389">
    <property type="entry name" value="ATP-dependent DNA helicase RecQ"/>
    <property type="match status" value="1"/>
</dbReference>
<dbReference type="PANTHER" id="PTHR13710:SF105">
    <property type="entry name" value="ATP-DEPENDENT DNA HELICASE Q1"/>
    <property type="match status" value="1"/>
</dbReference>
<dbReference type="InterPro" id="IPR027417">
    <property type="entry name" value="P-loop_NTPase"/>
</dbReference>
<protein>
    <recommendedName>
        <fullName evidence="7">DNA 3'-5' helicase</fullName>
        <ecNumber evidence="7">5.6.2.4</ecNumber>
    </recommendedName>
</protein>
<keyword evidence="10" id="KW-1185">Reference proteome</keyword>
<sequence length="263" mass="29467">MLILFMAERSRLEEMTGTVLPQALEILQRVWGYSQFRGVQEEIVRTVAGGSNALVLMPTGGGKSLCYQLPSLLRRGVGIVVSPLIALMKDQVDTLRQLGVRAAYLNSALSPSASRVVEHAVLGGDLDLLYIAPERLLLPRTLELLRQAQIALFAIDEAHCVSQWGHDFRPEYQQLSVLEREFPQVPRIALTATATGHGRWRSLRTCLVWVRSAFKRIGSEFWRSSRQYGVPLQELLQQQDKMCGRCPLGVPDFTVPPRFLSLS</sequence>
<reference evidence="9 10" key="1">
    <citation type="submission" date="2017-04" db="EMBL/GenBank/DDBJ databases">
        <authorList>
            <person name="Afonso C.L."/>
            <person name="Miller P.J."/>
            <person name="Scott M.A."/>
            <person name="Spackman E."/>
            <person name="Goraichik I."/>
            <person name="Dimitrov K.M."/>
            <person name="Suarez D.L."/>
            <person name="Swayne D.E."/>
        </authorList>
    </citation>
    <scope>NUCLEOTIDE SEQUENCE [LARGE SCALE GENOMIC DNA]</scope>
    <source>
        <strain evidence="9 10">KR-140</strain>
    </source>
</reference>
<dbReference type="GO" id="GO:0016787">
    <property type="term" value="F:hydrolase activity"/>
    <property type="evidence" value="ECO:0007669"/>
    <property type="project" value="UniProtKB-KW"/>
</dbReference>
<dbReference type="Gene3D" id="3.40.50.300">
    <property type="entry name" value="P-loop containing nucleotide triphosphate hydrolases"/>
    <property type="match status" value="1"/>
</dbReference>
<dbReference type="GO" id="GO:0005524">
    <property type="term" value="F:ATP binding"/>
    <property type="evidence" value="ECO:0007669"/>
    <property type="project" value="InterPro"/>
</dbReference>
<dbReference type="SUPFAM" id="SSF52540">
    <property type="entry name" value="P-loop containing nucleoside triphosphate hydrolases"/>
    <property type="match status" value="1"/>
</dbReference>
<dbReference type="GO" id="GO:0043590">
    <property type="term" value="C:bacterial nucleoid"/>
    <property type="evidence" value="ECO:0007669"/>
    <property type="project" value="TreeGrafter"/>
</dbReference>
<evidence type="ECO:0000256" key="7">
    <source>
        <dbReference type="ARBA" id="ARBA00034808"/>
    </source>
</evidence>
<dbReference type="Pfam" id="PF00270">
    <property type="entry name" value="DEAD"/>
    <property type="match status" value="1"/>
</dbReference>
<keyword evidence="3 9" id="KW-0347">Helicase</keyword>
<accession>A0A1W1UT28</accession>
<name>A0A1W1UT28_9DEIO</name>
<gene>
    <name evidence="9" type="ORF">SAMN00790413_05055</name>
</gene>
<dbReference type="GO" id="GO:0030894">
    <property type="term" value="C:replisome"/>
    <property type="evidence" value="ECO:0007669"/>
    <property type="project" value="TreeGrafter"/>
</dbReference>
<dbReference type="GO" id="GO:0006310">
    <property type="term" value="P:DNA recombination"/>
    <property type="evidence" value="ECO:0007669"/>
    <property type="project" value="InterPro"/>
</dbReference>
<organism evidence="9 10">
    <name type="scientific">Deinococcus hopiensis KR-140</name>
    <dbReference type="NCBI Taxonomy" id="695939"/>
    <lineage>
        <taxon>Bacteria</taxon>
        <taxon>Thermotogati</taxon>
        <taxon>Deinococcota</taxon>
        <taxon>Deinococci</taxon>
        <taxon>Deinococcales</taxon>
        <taxon>Deinococcaceae</taxon>
        <taxon>Deinococcus</taxon>
    </lineage>
</organism>
<proteinExistence type="inferred from homology"/>
<dbReference type="PROSITE" id="PS51192">
    <property type="entry name" value="HELICASE_ATP_BIND_1"/>
    <property type="match status" value="1"/>
</dbReference>
<comment type="catalytic activity">
    <reaction evidence="6">
        <text>Couples ATP hydrolysis with the unwinding of duplex DNA by translocating in the 3'-5' direction.</text>
        <dbReference type="EC" id="5.6.2.4"/>
    </reaction>
</comment>
<dbReference type="InterPro" id="IPR004589">
    <property type="entry name" value="DNA_helicase_ATP-dep_RecQ"/>
</dbReference>
<dbReference type="CDD" id="cd17920">
    <property type="entry name" value="DEXHc_RecQ"/>
    <property type="match status" value="1"/>
</dbReference>
<dbReference type="GO" id="GO:0009378">
    <property type="term" value="F:four-way junction helicase activity"/>
    <property type="evidence" value="ECO:0007669"/>
    <property type="project" value="TreeGrafter"/>
</dbReference>
<comment type="similarity">
    <text evidence="1">Belongs to the helicase family. RecQ subfamily.</text>
</comment>
<keyword evidence="3 9" id="KW-0067">ATP-binding</keyword>
<dbReference type="EMBL" id="FWWU01000007">
    <property type="protein sequence ID" value="SMB84262.1"/>
    <property type="molecule type" value="Genomic_DNA"/>
</dbReference>
<evidence type="ECO:0000313" key="9">
    <source>
        <dbReference type="EMBL" id="SMB84262.1"/>
    </source>
</evidence>
<evidence type="ECO:0000256" key="4">
    <source>
        <dbReference type="ARBA" id="ARBA00023125"/>
    </source>
</evidence>
<keyword evidence="2" id="KW-0378">Hydrolase</keyword>
<feature type="domain" description="Helicase ATP-binding" evidence="8">
    <location>
        <begin position="44"/>
        <end position="195"/>
    </location>
</feature>
<evidence type="ECO:0000256" key="5">
    <source>
        <dbReference type="ARBA" id="ARBA00023235"/>
    </source>
</evidence>
<keyword evidence="3 9" id="KW-0547">Nucleotide-binding</keyword>
<dbReference type="InterPro" id="IPR014001">
    <property type="entry name" value="Helicase_ATP-bd"/>
</dbReference>
<dbReference type="GO" id="GO:0005737">
    <property type="term" value="C:cytoplasm"/>
    <property type="evidence" value="ECO:0007669"/>
    <property type="project" value="TreeGrafter"/>
</dbReference>
<dbReference type="GO" id="GO:0043138">
    <property type="term" value="F:3'-5' DNA helicase activity"/>
    <property type="evidence" value="ECO:0007669"/>
    <property type="project" value="UniProtKB-EC"/>
</dbReference>
<dbReference type="AlphaFoldDB" id="A0A1W1UT28"/>
<dbReference type="NCBIfam" id="TIGR00614">
    <property type="entry name" value="recQ_fam"/>
    <property type="match status" value="1"/>
</dbReference>
<evidence type="ECO:0000256" key="6">
    <source>
        <dbReference type="ARBA" id="ARBA00034617"/>
    </source>
</evidence>
<evidence type="ECO:0000256" key="3">
    <source>
        <dbReference type="ARBA" id="ARBA00022806"/>
    </source>
</evidence>
<keyword evidence="4" id="KW-0238">DNA-binding</keyword>
<dbReference type="GO" id="GO:0003677">
    <property type="term" value="F:DNA binding"/>
    <property type="evidence" value="ECO:0007669"/>
    <property type="project" value="UniProtKB-KW"/>
</dbReference>
<keyword evidence="5" id="KW-0413">Isomerase</keyword>
<dbReference type="EC" id="5.6.2.4" evidence="7"/>
<dbReference type="PANTHER" id="PTHR13710">
    <property type="entry name" value="DNA HELICASE RECQ FAMILY MEMBER"/>
    <property type="match status" value="1"/>
</dbReference>
<evidence type="ECO:0000256" key="1">
    <source>
        <dbReference type="ARBA" id="ARBA00005446"/>
    </source>
</evidence>
<evidence type="ECO:0000256" key="2">
    <source>
        <dbReference type="ARBA" id="ARBA00022801"/>
    </source>
</evidence>
<evidence type="ECO:0000313" key="10">
    <source>
        <dbReference type="Proteomes" id="UP000192582"/>
    </source>
</evidence>
<dbReference type="STRING" id="695939.SAMN00790413_05055"/>
<dbReference type="GO" id="GO:0006281">
    <property type="term" value="P:DNA repair"/>
    <property type="evidence" value="ECO:0007669"/>
    <property type="project" value="TreeGrafter"/>
</dbReference>
<evidence type="ECO:0000259" key="8">
    <source>
        <dbReference type="PROSITE" id="PS51192"/>
    </source>
</evidence>